<dbReference type="NCBIfam" id="NF040519">
    <property type="entry name" value="Sbal_3080_fam"/>
    <property type="match status" value="1"/>
</dbReference>
<dbReference type="EMBL" id="VANI01000016">
    <property type="protein sequence ID" value="TLM75655.1"/>
    <property type="molecule type" value="Genomic_DNA"/>
</dbReference>
<keyword evidence="3" id="KW-1185">Reference proteome</keyword>
<keyword evidence="1" id="KW-0732">Signal</keyword>
<sequence length="153" mass="16639">MYKKFSLLLGAVVLFSGCSIQQTVEPTSVSSGGELCIVENSKVREGFLKELQASLTANGVKNRLLPANASLVECEWTATYNARWTWDMALYMSFAEIKIYRNGAPDGSALYDSTRGGANMSKFIDAETKIRELVDQLLTKTALLKISQGGSAA</sequence>
<proteinExistence type="predicted"/>
<evidence type="ECO:0000256" key="1">
    <source>
        <dbReference type="SAM" id="SignalP"/>
    </source>
</evidence>
<reference evidence="2 3" key="1">
    <citation type="submission" date="2019-05" db="EMBL/GenBank/DDBJ databases">
        <title>Microbulbifer harenosus sp. nov., an alginate-degrading bacterium isolated from coastal sand.</title>
        <authorList>
            <person name="Huang H."/>
            <person name="Mo K."/>
            <person name="Bao S."/>
        </authorList>
    </citation>
    <scope>NUCLEOTIDE SEQUENCE [LARGE SCALE GENOMIC DNA]</scope>
    <source>
        <strain evidence="2 3">HB161719</strain>
    </source>
</reference>
<dbReference type="Proteomes" id="UP000306791">
    <property type="component" value="Unassembled WGS sequence"/>
</dbReference>
<accession>A0ABY2UF02</accession>
<evidence type="ECO:0000313" key="2">
    <source>
        <dbReference type="EMBL" id="TLM75655.1"/>
    </source>
</evidence>
<organism evidence="2 3">
    <name type="scientific">Microbulbifer harenosus</name>
    <dbReference type="NCBI Taxonomy" id="2576840"/>
    <lineage>
        <taxon>Bacteria</taxon>
        <taxon>Pseudomonadati</taxon>
        <taxon>Pseudomonadota</taxon>
        <taxon>Gammaproteobacteria</taxon>
        <taxon>Cellvibrionales</taxon>
        <taxon>Microbulbiferaceae</taxon>
        <taxon>Microbulbifer</taxon>
    </lineage>
</organism>
<evidence type="ECO:0000313" key="3">
    <source>
        <dbReference type="Proteomes" id="UP000306791"/>
    </source>
</evidence>
<comment type="caution">
    <text evidence="2">The sequence shown here is derived from an EMBL/GenBank/DDBJ whole genome shotgun (WGS) entry which is preliminary data.</text>
</comment>
<feature type="chain" id="PRO_5046288270" description="Egg lysin (Sperm-lysin)" evidence="1">
    <location>
        <begin position="22"/>
        <end position="153"/>
    </location>
</feature>
<protein>
    <recommendedName>
        <fullName evidence="4">Egg lysin (Sperm-lysin)</fullName>
    </recommendedName>
</protein>
<name>A0ABY2UF02_9GAMM</name>
<evidence type="ECO:0008006" key="4">
    <source>
        <dbReference type="Google" id="ProtNLM"/>
    </source>
</evidence>
<dbReference type="PROSITE" id="PS51257">
    <property type="entry name" value="PROKAR_LIPOPROTEIN"/>
    <property type="match status" value="1"/>
</dbReference>
<dbReference type="RefSeq" id="WP_138236627.1">
    <property type="nucleotide sequence ID" value="NZ_CP185860.1"/>
</dbReference>
<gene>
    <name evidence="2" type="ORF">FDY93_15265</name>
</gene>
<feature type="signal peptide" evidence="1">
    <location>
        <begin position="1"/>
        <end position="21"/>
    </location>
</feature>